<dbReference type="GeneID" id="19204779"/>
<keyword evidence="12" id="KW-1185">Reference proteome</keyword>
<keyword evidence="8 10" id="KW-0503">Monooxygenase</keyword>
<evidence type="ECO:0000256" key="10">
    <source>
        <dbReference type="RuleBase" id="RU000461"/>
    </source>
</evidence>
<reference evidence="12" key="1">
    <citation type="journal article" date="2012" name="Science">
        <title>The Paleozoic origin of enzymatic lignin decomposition reconstructed from 31 fungal genomes.</title>
        <authorList>
            <person name="Floudas D."/>
            <person name="Binder M."/>
            <person name="Riley R."/>
            <person name="Barry K."/>
            <person name="Blanchette R.A."/>
            <person name="Henrissat B."/>
            <person name="Martinez A.T."/>
            <person name="Otillar R."/>
            <person name="Spatafora J.W."/>
            <person name="Yadav J.S."/>
            <person name="Aerts A."/>
            <person name="Benoit I."/>
            <person name="Boyd A."/>
            <person name="Carlson A."/>
            <person name="Copeland A."/>
            <person name="Coutinho P.M."/>
            <person name="de Vries R.P."/>
            <person name="Ferreira P."/>
            <person name="Findley K."/>
            <person name="Foster B."/>
            <person name="Gaskell J."/>
            <person name="Glotzer D."/>
            <person name="Gorecki P."/>
            <person name="Heitman J."/>
            <person name="Hesse C."/>
            <person name="Hori C."/>
            <person name="Igarashi K."/>
            <person name="Jurgens J.A."/>
            <person name="Kallen N."/>
            <person name="Kersten P."/>
            <person name="Kohler A."/>
            <person name="Kuees U."/>
            <person name="Kumar T.K.A."/>
            <person name="Kuo A."/>
            <person name="LaButti K."/>
            <person name="Larrondo L.F."/>
            <person name="Lindquist E."/>
            <person name="Ling A."/>
            <person name="Lombard V."/>
            <person name="Lucas S."/>
            <person name="Lundell T."/>
            <person name="Martin R."/>
            <person name="McLaughlin D.J."/>
            <person name="Morgenstern I."/>
            <person name="Morin E."/>
            <person name="Murat C."/>
            <person name="Nagy L.G."/>
            <person name="Nolan M."/>
            <person name="Ohm R.A."/>
            <person name="Patyshakuliyeva A."/>
            <person name="Rokas A."/>
            <person name="Ruiz-Duenas F.J."/>
            <person name="Sabat G."/>
            <person name="Salamov A."/>
            <person name="Samejima M."/>
            <person name="Schmutz J."/>
            <person name="Slot J.C."/>
            <person name="St John F."/>
            <person name="Stenlid J."/>
            <person name="Sun H."/>
            <person name="Sun S."/>
            <person name="Syed K."/>
            <person name="Tsang A."/>
            <person name="Wiebenga A."/>
            <person name="Young D."/>
            <person name="Pisabarro A."/>
            <person name="Eastwood D.C."/>
            <person name="Martin F."/>
            <person name="Cullen D."/>
            <person name="Grigoriev I.V."/>
            <person name="Hibbett D.S."/>
        </authorList>
    </citation>
    <scope>NUCLEOTIDE SEQUENCE [LARGE SCALE GENOMIC DNA]</scope>
    <source>
        <strain evidence="12">RWD-64-598 SS2</strain>
    </source>
</reference>
<keyword evidence="6 10" id="KW-0560">Oxidoreductase</keyword>
<dbReference type="InterPro" id="IPR002401">
    <property type="entry name" value="Cyt_P450_E_grp-I"/>
</dbReference>
<dbReference type="PANTHER" id="PTHR46300:SF7">
    <property type="entry name" value="P450, PUTATIVE (EUROFUNG)-RELATED"/>
    <property type="match status" value="1"/>
</dbReference>
<sequence>MESSTQTALALASAAALSLFIYNHNQRKRRPQLPPSPPQSFLFGNMKDVPSKGDMWVQHRDIAAKLDSDWVNFNMMGSKLLVLNSYEAANDLLNKRGANSSGRPRMVMLNELMGWDWNLSLMDSENDRFVAVRRLLTQQLQTSVVARSYHSIMRQGVASLLKNLLDDPKDYRRYFRHMNSWLIMMMVYGHHVDPTDDKYVNLITSAGETAIEAHGYKLIALFPSLKHIPEWFPGAAFKRFARKARLVSEKVRAEPHDMVKERMAAGTAVPCLTSMLLEDESTVNVKTFGLDREEIIKDCASTLYGAGVDTTFFSLMVFVLCMLRNPEAQRRAHEELELVTNGGARLPDFSDRPNMPYIEALLKEVSRWHPTAPIGVPHRATKDDVYRDRLIPKDTTIIANAWAMMHDPAVYESPELFMPERFLSRPGKAAKPDPQRAVFGFGRRICPGRHFADAVMWLTIVSVLATFEILPPMDENGNEVEQDISLGEEWSTAPSTFKCTFKPRSEDMVKLVRMET</sequence>
<proteinExistence type="inferred from homology"/>
<dbReference type="AlphaFoldDB" id="A0A5M3N2M6"/>
<evidence type="ECO:0000256" key="3">
    <source>
        <dbReference type="ARBA" id="ARBA00010617"/>
    </source>
</evidence>
<evidence type="ECO:0000313" key="12">
    <source>
        <dbReference type="Proteomes" id="UP000053558"/>
    </source>
</evidence>
<dbReference type="EMBL" id="JH711574">
    <property type="protein sequence ID" value="EIW85640.1"/>
    <property type="molecule type" value="Genomic_DNA"/>
</dbReference>
<dbReference type="PROSITE" id="PS00086">
    <property type="entry name" value="CYTOCHROME_P450"/>
    <property type="match status" value="1"/>
</dbReference>
<dbReference type="GO" id="GO:0004497">
    <property type="term" value="F:monooxygenase activity"/>
    <property type="evidence" value="ECO:0007669"/>
    <property type="project" value="UniProtKB-KW"/>
</dbReference>
<dbReference type="CDD" id="cd11065">
    <property type="entry name" value="CYP64-like"/>
    <property type="match status" value="1"/>
</dbReference>
<dbReference type="OrthoDB" id="2789670at2759"/>
<keyword evidence="5 9" id="KW-0479">Metal-binding</keyword>
<dbReference type="InterPro" id="IPR050364">
    <property type="entry name" value="Cytochrome_P450_fung"/>
</dbReference>
<dbReference type="SUPFAM" id="SSF48264">
    <property type="entry name" value="Cytochrome P450"/>
    <property type="match status" value="1"/>
</dbReference>
<comment type="similarity">
    <text evidence="3 10">Belongs to the cytochrome P450 family.</text>
</comment>
<feature type="binding site" description="axial binding residue" evidence="9">
    <location>
        <position position="446"/>
    </location>
    <ligand>
        <name>heme</name>
        <dbReference type="ChEBI" id="CHEBI:30413"/>
    </ligand>
    <ligandPart>
        <name>Fe</name>
        <dbReference type="ChEBI" id="CHEBI:18248"/>
    </ligandPart>
</feature>
<evidence type="ECO:0000256" key="9">
    <source>
        <dbReference type="PIRSR" id="PIRSR602401-1"/>
    </source>
</evidence>
<dbReference type="GO" id="GO:0016705">
    <property type="term" value="F:oxidoreductase activity, acting on paired donors, with incorporation or reduction of molecular oxygen"/>
    <property type="evidence" value="ECO:0007669"/>
    <property type="project" value="InterPro"/>
</dbReference>
<protein>
    <submittedName>
        <fullName evidence="11">Cytochrome P450</fullName>
    </submittedName>
</protein>
<comment type="cofactor">
    <cofactor evidence="1 9">
        <name>heme</name>
        <dbReference type="ChEBI" id="CHEBI:30413"/>
    </cofactor>
</comment>
<dbReference type="InterPro" id="IPR001128">
    <property type="entry name" value="Cyt_P450"/>
</dbReference>
<dbReference type="KEGG" id="cput:CONPUDRAFT_162798"/>
<dbReference type="Proteomes" id="UP000053558">
    <property type="component" value="Unassembled WGS sequence"/>
</dbReference>
<organism evidence="11 12">
    <name type="scientific">Coniophora puteana (strain RWD-64-598)</name>
    <name type="common">Brown rot fungus</name>
    <dbReference type="NCBI Taxonomy" id="741705"/>
    <lineage>
        <taxon>Eukaryota</taxon>
        <taxon>Fungi</taxon>
        <taxon>Dikarya</taxon>
        <taxon>Basidiomycota</taxon>
        <taxon>Agaricomycotina</taxon>
        <taxon>Agaricomycetes</taxon>
        <taxon>Agaricomycetidae</taxon>
        <taxon>Boletales</taxon>
        <taxon>Coniophorineae</taxon>
        <taxon>Coniophoraceae</taxon>
        <taxon>Coniophora</taxon>
    </lineage>
</organism>
<accession>A0A5M3N2M6</accession>
<dbReference type="InterPro" id="IPR036396">
    <property type="entry name" value="Cyt_P450_sf"/>
</dbReference>
<dbReference type="Pfam" id="PF00067">
    <property type="entry name" value="p450"/>
    <property type="match status" value="1"/>
</dbReference>
<comment type="caution">
    <text evidence="11">The sequence shown here is derived from an EMBL/GenBank/DDBJ whole genome shotgun (WGS) entry which is preliminary data.</text>
</comment>
<dbReference type="RefSeq" id="XP_007765066.1">
    <property type="nucleotide sequence ID" value="XM_007766876.1"/>
</dbReference>
<evidence type="ECO:0000256" key="4">
    <source>
        <dbReference type="ARBA" id="ARBA00022617"/>
    </source>
</evidence>
<evidence type="ECO:0000256" key="8">
    <source>
        <dbReference type="ARBA" id="ARBA00023033"/>
    </source>
</evidence>
<evidence type="ECO:0000256" key="6">
    <source>
        <dbReference type="ARBA" id="ARBA00023002"/>
    </source>
</evidence>
<name>A0A5M3N2M6_CONPW</name>
<keyword evidence="7 9" id="KW-0408">Iron</keyword>
<dbReference type="PRINTS" id="PR00463">
    <property type="entry name" value="EP450I"/>
</dbReference>
<dbReference type="PANTHER" id="PTHR46300">
    <property type="entry name" value="P450, PUTATIVE (EUROFUNG)-RELATED-RELATED"/>
    <property type="match status" value="1"/>
</dbReference>
<evidence type="ECO:0000256" key="1">
    <source>
        <dbReference type="ARBA" id="ARBA00001971"/>
    </source>
</evidence>
<evidence type="ECO:0000256" key="2">
    <source>
        <dbReference type="ARBA" id="ARBA00005179"/>
    </source>
</evidence>
<comment type="pathway">
    <text evidence="2">Secondary metabolite biosynthesis.</text>
</comment>
<dbReference type="GO" id="GO:0005506">
    <property type="term" value="F:iron ion binding"/>
    <property type="evidence" value="ECO:0007669"/>
    <property type="project" value="InterPro"/>
</dbReference>
<gene>
    <name evidence="11" type="ORF">CONPUDRAFT_162798</name>
</gene>
<evidence type="ECO:0000256" key="5">
    <source>
        <dbReference type="ARBA" id="ARBA00022723"/>
    </source>
</evidence>
<evidence type="ECO:0000256" key="7">
    <source>
        <dbReference type="ARBA" id="ARBA00023004"/>
    </source>
</evidence>
<dbReference type="GO" id="GO:0020037">
    <property type="term" value="F:heme binding"/>
    <property type="evidence" value="ECO:0007669"/>
    <property type="project" value="InterPro"/>
</dbReference>
<evidence type="ECO:0000313" key="11">
    <source>
        <dbReference type="EMBL" id="EIW85640.1"/>
    </source>
</evidence>
<dbReference type="Gene3D" id="1.10.630.10">
    <property type="entry name" value="Cytochrome P450"/>
    <property type="match status" value="1"/>
</dbReference>
<keyword evidence="4 9" id="KW-0349">Heme</keyword>
<dbReference type="InterPro" id="IPR017972">
    <property type="entry name" value="Cyt_P450_CS"/>
</dbReference>